<gene>
    <name evidence="1" type="ORF">KHX14_04935</name>
</gene>
<reference evidence="1" key="1">
    <citation type="submission" date="2021-02" db="EMBL/GenBank/DDBJ databases">
        <title>Infant gut strain persistence is associated with maternal origin, phylogeny, and functional potential including surface adhesion and iron acquisition.</title>
        <authorList>
            <person name="Lou Y.C."/>
        </authorList>
    </citation>
    <scope>NUCLEOTIDE SEQUENCE</scope>
    <source>
        <strain evidence="1">L3_108_000G1_dasL3_108_000G1_metabat.metabat.11</strain>
    </source>
</reference>
<organism evidence="1 2">
    <name type="scientific">Thomasclavelia spiroformis</name>
    <dbReference type="NCBI Taxonomy" id="29348"/>
    <lineage>
        <taxon>Bacteria</taxon>
        <taxon>Bacillati</taxon>
        <taxon>Bacillota</taxon>
        <taxon>Erysipelotrichia</taxon>
        <taxon>Erysipelotrichales</taxon>
        <taxon>Coprobacillaceae</taxon>
        <taxon>Thomasclavelia</taxon>
    </lineage>
</organism>
<dbReference type="InterPro" id="IPR025613">
    <property type="entry name" value="YlbE"/>
</dbReference>
<sequence length="60" mass="7696">MMDNQLRYYLRYHPHWYLILSRYPQEYSHLIQEYRDEKNQHFIDKIEQVSMLINMVEMML</sequence>
<dbReference type="Proteomes" id="UP000751224">
    <property type="component" value="Unassembled WGS sequence"/>
</dbReference>
<dbReference type="Pfam" id="PF14003">
    <property type="entry name" value="YlbE"/>
    <property type="match status" value="1"/>
</dbReference>
<evidence type="ECO:0000313" key="1">
    <source>
        <dbReference type="EMBL" id="MBS5588150.1"/>
    </source>
</evidence>
<comment type="caution">
    <text evidence="1">The sequence shown here is derived from an EMBL/GenBank/DDBJ whole genome shotgun (WGS) entry which is preliminary data.</text>
</comment>
<protein>
    <recommendedName>
        <fullName evidence="3">YlbE-like protein</fullName>
    </recommendedName>
</protein>
<dbReference type="AlphaFoldDB" id="A0A943EFZ6"/>
<proteinExistence type="predicted"/>
<accession>A0A943EFZ6</accession>
<evidence type="ECO:0008006" key="3">
    <source>
        <dbReference type="Google" id="ProtNLM"/>
    </source>
</evidence>
<dbReference type="EMBL" id="JAGZCC010000022">
    <property type="protein sequence ID" value="MBS5588150.1"/>
    <property type="molecule type" value="Genomic_DNA"/>
</dbReference>
<name>A0A943EFZ6_9FIRM</name>
<evidence type="ECO:0000313" key="2">
    <source>
        <dbReference type="Proteomes" id="UP000751224"/>
    </source>
</evidence>